<dbReference type="InterPro" id="IPR058548">
    <property type="entry name" value="MlaB-like_STAS"/>
</dbReference>
<dbReference type="Gene3D" id="3.30.750.24">
    <property type="entry name" value="STAS domain"/>
    <property type="match status" value="1"/>
</dbReference>
<dbReference type="RefSeq" id="WP_339599062.1">
    <property type="nucleotide sequence ID" value="NZ_JBBHLC010000019.1"/>
</dbReference>
<dbReference type="PROSITE" id="PS50801">
    <property type="entry name" value="STAS"/>
    <property type="match status" value="1"/>
</dbReference>
<comment type="caution">
    <text evidence="2">The sequence shown here is derived from an EMBL/GenBank/DDBJ whole genome shotgun (WGS) entry which is preliminary data.</text>
</comment>
<dbReference type="SUPFAM" id="SSF52091">
    <property type="entry name" value="SpoIIaa-like"/>
    <property type="match status" value="1"/>
</dbReference>
<reference evidence="2 3" key="1">
    <citation type="submission" date="2024-02" db="EMBL/GenBank/DDBJ databases">
        <title>Identification of pathogenicity and growth-promoting function of Pseudomonas putida variant.</title>
        <authorList>
            <person name="Sun J."/>
        </authorList>
    </citation>
    <scope>NUCLEOTIDE SEQUENCE [LARGE SCALE GENOMIC DNA]</scope>
    <source>
        <strain evidence="2 3">A03</strain>
    </source>
</reference>
<dbReference type="InterPro" id="IPR002645">
    <property type="entry name" value="STAS_dom"/>
</dbReference>
<gene>
    <name evidence="2" type="ORF">V7S98_09375</name>
</gene>
<dbReference type="InterPro" id="IPR052746">
    <property type="entry name" value="MlaB_ABC_Transporter"/>
</dbReference>
<sequence>MASLTLRPSAADAPACLCLAGDLTIFEARDTHTALLDLLAENPGPWALDLSALGELDSAGLQLLLALGKQLGGANTPLQVLAVSSEAAALIELLRPAGLSLAPQSVCAG</sequence>
<evidence type="ECO:0000313" key="2">
    <source>
        <dbReference type="EMBL" id="MEJ5863432.1"/>
    </source>
</evidence>
<dbReference type="Proteomes" id="UP001380290">
    <property type="component" value="Unassembled WGS sequence"/>
</dbReference>
<dbReference type="InterPro" id="IPR036513">
    <property type="entry name" value="STAS_dom_sf"/>
</dbReference>
<evidence type="ECO:0000313" key="3">
    <source>
        <dbReference type="Proteomes" id="UP001380290"/>
    </source>
</evidence>
<proteinExistence type="predicted"/>
<dbReference type="PANTHER" id="PTHR35849:SF2">
    <property type="entry name" value="BLR2341 PROTEIN"/>
    <property type="match status" value="1"/>
</dbReference>
<keyword evidence="3" id="KW-1185">Reference proteome</keyword>
<dbReference type="PANTHER" id="PTHR35849">
    <property type="entry name" value="BLR2341 PROTEIN"/>
    <property type="match status" value="1"/>
</dbReference>
<accession>A0ABU8QRY9</accession>
<feature type="domain" description="STAS" evidence="1">
    <location>
        <begin position="19"/>
        <end position="109"/>
    </location>
</feature>
<dbReference type="EMBL" id="JBBHLC010000019">
    <property type="protein sequence ID" value="MEJ5863432.1"/>
    <property type="molecule type" value="Genomic_DNA"/>
</dbReference>
<name>A0ABU8QRY9_9PSED</name>
<dbReference type="Pfam" id="PF13466">
    <property type="entry name" value="STAS_2"/>
    <property type="match status" value="1"/>
</dbReference>
<protein>
    <submittedName>
        <fullName evidence="2">STAS domain-containing protein</fullName>
    </submittedName>
</protein>
<evidence type="ECO:0000259" key="1">
    <source>
        <dbReference type="PROSITE" id="PS50801"/>
    </source>
</evidence>
<organism evidence="2 3">
    <name type="scientific">Pseudomonas farsensis</name>
    <dbReference type="NCBI Taxonomy" id="2745492"/>
    <lineage>
        <taxon>Bacteria</taxon>
        <taxon>Pseudomonadati</taxon>
        <taxon>Pseudomonadota</taxon>
        <taxon>Gammaproteobacteria</taxon>
        <taxon>Pseudomonadales</taxon>
        <taxon>Pseudomonadaceae</taxon>
        <taxon>Pseudomonas</taxon>
    </lineage>
</organism>